<keyword evidence="1" id="KW-0812">Transmembrane</keyword>
<evidence type="ECO:0000313" key="3">
    <source>
        <dbReference type="Proteomes" id="UP000006671"/>
    </source>
</evidence>
<sequence length="832" mass="94271">MEDKSAIHNDNYQGSAVVLARLNKRSSSIVIGHQSSDDDISIDAEENRNSSPFYKSVKFSLLMLVGASVLLTVVLLTLIWIPTFSSSIYTLSEANRLKEFNSIVSFVSQTVREIVMVSESSKNLLKYDFNVSDVSVVERAMYQIYKSEQKFHKGLTYSTYIGDSFGNLVGIVDLNGKHMFVLVDSNNTQLFECVDIWKNDLCVRSQTPNTSAPRLDMSVVVERGTLFLNSPSFTLSYVDSRFPYTVYITLVNSVSKAEDASLGIPFSFYFGYDISTTRISNYLNSESSDIPNSLAYILESSTGNIISSSFNDFYYGTPNARSSITNFPGGGRNKYIAETILGNLNSNIRNLRCGEQLFLSPGDEYITAHRICLEENIDWIIVFAVKQWTYVSTMVVAIVVALVASTVVTIIGFIIGIFFSLKMVEPFDSLIAMVRSVSYMDFALPKIEPSFFSELSDLQQNFLLMISKIKSYRAFIPSHLLSELDAPNEKALVEDIQNKKPSGNLVRRLSSSKRLSQGALRKTMVFAQKDRFALGLEDRCISQVCIYIQGFKTITEDCDLKDIVFLLGEIYDSLIKTSKTTGGQIGLFENNLVTMSWNATKDQPKHELKALSTATSFLQKINIIKETRWRSYEVFRTFPKLLENIHFRVSVSSQLCQCGNIGTEEFKSFTILGSIQKNLFSLVNIAKQFNLGVLVTEDIHSACVTNFTMRYIENVDLAVDVRRARNNFAEPLKQKSTKLYEVGESTAVNIDEWMYELQEKEKKERWLNYNRATLSFFEKDYNEAITLMDEFLKKFPDDLPALHFKAKCYSYLGNISHVESLEVLRKNSFKDK</sequence>
<dbReference type="InterPro" id="IPR029787">
    <property type="entry name" value="Nucleotide_cyclase"/>
</dbReference>
<keyword evidence="1" id="KW-0472">Membrane</keyword>
<proteinExistence type="predicted"/>
<reference evidence="2 3" key="1">
    <citation type="journal article" date="2010" name="Cell">
        <title>The genome of Naegleria gruberi illuminates early eukaryotic versatility.</title>
        <authorList>
            <person name="Fritz-Laylin L.K."/>
            <person name="Prochnik S.E."/>
            <person name="Ginger M.L."/>
            <person name="Dacks J.B."/>
            <person name="Carpenter M.L."/>
            <person name="Field M.C."/>
            <person name="Kuo A."/>
            <person name="Paredez A."/>
            <person name="Chapman J."/>
            <person name="Pham J."/>
            <person name="Shu S."/>
            <person name="Neupane R."/>
            <person name="Cipriano M."/>
            <person name="Mancuso J."/>
            <person name="Tu H."/>
            <person name="Salamov A."/>
            <person name="Lindquist E."/>
            <person name="Shapiro H."/>
            <person name="Lucas S."/>
            <person name="Grigoriev I.V."/>
            <person name="Cande W.Z."/>
            <person name="Fulton C."/>
            <person name="Rokhsar D.S."/>
            <person name="Dawson S.C."/>
        </authorList>
    </citation>
    <scope>NUCLEOTIDE SEQUENCE [LARGE SCALE GENOMIC DNA]</scope>
    <source>
        <strain evidence="2 3">NEG-M</strain>
    </source>
</reference>
<dbReference type="Gene3D" id="3.30.70.1230">
    <property type="entry name" value="Nucleotide cyclase"/>
    <property type="match status" value="1"/>
</dbReference>
<dbReference type="GeneID" id="8863304"/>
<protein>
    <submittedName>
        <fullName evidence="2">Predicted protein</fullName>
    </submittedName>
</protein>
<dbReference type="AlphaFoldDB" id="D2VHG7"/>
<dbReference type="SUPFAM" id="SSF55073">
    <property type="entry name" value="Nucleotide cyclase"/>
    <property type="match status" value="1"/>
</dbReference>
<dbReference type="Proteomes" id="UP000006671">
    <property type="component" value="Unassembled WGS sequence"/>
</dbReference>
<dbReference type="KEGG" id="ngr:NAEGRDRAFT_68321"/>
<keyword evidence="3" id="KW-1185">Reference proteome</keyword>
<dbReference type="SUPFAM" id="SSF48452">
    <property type="entry name" value="TPR-like"/>
    <property type="match status" value="1"/>
</dbReference>
<evidence type="ECO:0000256" key="1">
    <source>
        <dbReference type="SAM" id="Phobius"/>
    </source>
</evidence>
<organism evidence="3">
    <name type="scientific">Naegleria gruberi</name>
    <name type="common">Amoeba</name>
    <dbReference type="NCBI Taxonomy" id="5762"/>
    <lineage>
        <taxon>Eukaryota</taxon>
        <taxon>Discoba</taxon>
        <taxon>Heterolobosea</taxon>
        <taxon>Tetramitia</taxon>
        <taxon>Eutetramitia</taxon>
        <taxon>Vahlkampfiidae</taxon>
        <taxon>Naegleria</taxon>
    </lineage>
</organism>
<dbReference type="InParanoid" id="D2VHG7"/>
<name>D2VHG7_NAEGR</name>
<feature type="transmembrane region" description="Helical" evidence="1">
    <location>
        <begin position="59"/>
        <end position="81"/>
    </location>
</feature>
<dbReference type="InterPro" id="IPR011990">
    <property type="entry name" value="TPR-like_helical_dom_sf"/>
</dbReference>
<dbReference type="VEuPathDB" id="AmoebaDB:NAEGRDRAFT_68321"/>
<dbReference type="OMA" id="VERAMYQ"/>
<feature type="transmembrane region" description="Helical" evidence="1">
    <location>
        <begin position="395"/>
        <end position="421"/>
    </location>
</feature>
<dbReference type="OrthoDB" id="10259058at2759"/>
<gene>
    <name evidence="2" type="ORF">NAEGRDRAFT_68321</name>
</gene>
<dbReference type="RefSeq" id="XP_002676329.1">
    <property type="nucleotide sequence ID" value="XM_002676283.1"/>
</dbReference>
<dbReference type="Gene3D" id="1.25.40.10">
    <property type="entry name" value="Tetratricopeptide repeat domain"/>
    <property type="match status" value="1"/>
</dbReference>
<dbReference type="EMBL" id="GG738872">
    <property type="protein sequence ID" value="EFC43585.1"/>
    <property type="molecule type" value="Genomic_DNA"/>
</dbReference>
<accession>D2VHG7</accession>
<keyword evidence="1" id="KW-1133">Transmembrane helix</keyword>
<evidence type="ECO:0000313" key="2">
    <source>
        <dbReference type="EMBL" id="EFC43585.1"/>
    </source>
</evidence>